<dbReference type="Pfam" id="PF21116">
    <property type="entry name" value="EF-hand_Zip"/>
    <property type="match status" value="1"/>
</dbReference>
<feature type="transmembrane region" description="Helical" evidence="7">
    <location>
        <begin position="467"/>
        <end position="489"/>
    </location>
</feature>
<feature type="compositionally biased region" description="Basic and acidic residues" evidence="6">
    <location>
        <begin position="73"/>
        <end position="83"/>
    </location>
</feature>
<name>A0ABP0FYA9_CLALP</name>
<evidence type="ECO:0000256" key="7">
    <source>
        <dbReference type="SAM" id="Phobius"/>
    </source>
</evidence>
<feature type="region of interest" description="Disordered" evidence="6">
    <location>
        <begin position="56"/>
        <end position="86"/>
    </location>
</feature>
<feature type="transmembrane region" description="Helical" evidence="7">
    <location>
        <begin position="228"/>
        <end position="245"/>
    </location>
</feature>
<comment type="caution">
    <text evidence="9">The sequence shown here is derived from an EMBL/GenBank/DDBJ whole genome shotgun (WGS) entry which is preliminary data.</text>
</comment>
<evidence type="ECO:0000256" key="5">
    <source>
        <dbReference type="ARBA" id="ARBA00023136"/>
    </source>
</evidence>
<dbReference type="InterPro" id="IPR049406">
    <property type="entry name" value="ZIP4_12_EF-hand"/>
</dbReference>
<feature type="transmembrane region" description="Helical" evidence="7">
    <location>
        <begin position="148"/>
        <end position="172"/>
    </location>
</feature>
<evidence type="ECO:0000256" key="3">
    <source>
        <dbReference type="ARBA" id="ARBA00022692"/>
    </source>
</evidence>
<dbReference type="PANTHER" id="PTHR12191">
    <property type="entry name" value="SOLUTE CARRIER FAMILY 39"/>
    <property type="match status" value="1"/>
</dbReference>
<evidence type="ECO:0000259" key="8">
    <source>
        <dbReference type="Pfam" id="PF21116"/>
    </source>
</evidence>
<keyword evidence="10" id="KW-1185">Reference proteome</keyword>
<feature type="transmembrane region" description="Helical" evidence="7">
    <location>
        <begin position="361"/>
        <end position="383"/>
    </location>
</feature>
<keyword evidence="4 7" id="KW-1133">Transmembrane helix</keyword>
<evidence type="ECO:0000313" key="9">
    <source>
        <dbReference type="EMBL" id="CAK8683643.1"/>
    </source>
</evidence>
<accession>A0ABP0FYA9</accession>
<organism evidence="9 10">
    <name type="scientific">Clavelina lepadiformis</name>
    <name type="common">Light-bulb sea squirt</name>
    <name type="synonym">Ascidia lepadiformis</name>
    <dbReference type="NCBI Taxonomy" id="159417"/>
    <lineage>
        <taxon>Eukaryota</taxon>
        <taxon>Metazoa</taxon>
        <taxon>Chordata</taxon>
        <taxon>Tunicata</taxon>
        <taxon>Ascidiacea</taxon>
        <taxon>Aplousobranchia</taxon>
        <taxon>Clavelinidae</taxon>
        <taxon>Clavelina</taxon>
    </lineage>
</organism>
<gene>
    <name evidence="9" type="ORF">CVLEPA_LOCUS14690</name>
</gene>
<evidence type="ECO:0000256" key="6">
    <source>
        <dbReference type="SAM" id="MobiDB-lite"/>
    </source>
</evidence>
<feature type="transmembrane region" description="Helical" evidence="7">
    <location>
        <begin position="179"/>
        <end position="201"/>
    </location>
</feature>
<dbReference type="PANTHER" id="PTHR12191:SF37">
    <property type="entry name" value="ZINC TRANSPORTER FOI"/>
    <property type="match status" value="1"/>
</dbReference>
<feature type="transmembrane region" description="Helical" evidence="7">
    <location>
        <begin position="337"/>
        <end position="355"/>
    </location>
</feature>
<dbReference type="InterPro" id="IPR050799">
    <property type="entry name" value="ZIP_Transporter"/>
</dbReference>
<dbReference type="Proteomes" id="UP001642483">
    <property type="component" value="Unassembled WGS sequence"/>
</dbReference>
<feature type="transmembrane region" description="Helical" evidence="7">
    <location>
        <begin position="433"/>
        <end position="455"/>
    </location>
</feature>
<evidence type="ECO:0000256" key="1">
    <source>
        <dbReference type="ARBA" id="ARBA00004141"/>
    </source>
</evidence>
<keyword evidence="3 7" id="KW-0812">Transmembrane</keyword>
<dbReference type="InterPro" id="IPR003689">
    <property type="entry name" value="ZIP"/>
</dbReference>
<feature type="domain" description="Zinc transporter ZIP4/12 EF-hand" evidence="8">
    <location>
        <begin position="33"/>
        <end position="123"/>
    </location>
</feature>
<evidence type="ECO:0000256" key="4">
    <source>
        <dbReference type="ARBA" id="ARBA00022989"/>
    </source>
</evidence>
<proteinExistence type="inferred from homology"/>
<dbReference type="EMBL" id="CAWYQH010000097">
    <property type="protein sequence ID" value="CAK8683643.1"/>
    <property type="molecule type" value="Genomic_DNA"/>
</dbReference>
<dbReference type="Pfam" id="PF02535">
    <property type="entry name" value="Zip"/>
    <property type="match status" value="1"/>
</dbReference>
<protein>
    <recommendedName>
        <fullName evidence="8">Zinc transporter ZIP4/12 EF-hand domain-containing protein</fullName>
    </recommendedName>
</protein>
<evidence type="ECO:0000313" key="10">
    <source>
        <dbReference type="Proteomes" id="UP001642483"/>
    </source>
</evidence>
<keyword evidence="5 7" id="KW-0472">Membrane</keyword>
<sequence>MLADLYEGKCVLPNEHQLEEEIFEHIGAANGVVNDQALTDLLTGLGIGVITNSMTETSTDDHADHDHKRKRRNTVETHEENHEHHARCYSRNQLKSIFGFSGNLTEEQVLEMCPAFVQQILEGSCTTRAVEEESTQPPEAPYTDAMKYGYGTASVGIISALAFVGIFFFPVLESVKFKLVMQFFIALGVGTMSGDAILHIIPEVTGIHDHGATEETDAHDHEEEDRTYLWRLLVVIAGVWVFFLFENGLKLLSSKRLPHSHGPCADEHHTYTNPTAPTDNDHVTKFTKFDSDGDDIEEAKKVEGQNGKLAKNGVNHIGNGTLVIKEQESKREEKRRYFWGVTAVGIMVFFGDVLHNFGDGIAIGAAFSESWVQGVGTSLAIVFHELPHEFGDFAIYMNNGLTKWRALAFNFAAACCAFIGLYIGIAISSDEAVRGWILSAVAGMFLYVSLVNVLHEMVCEESFYPKLQFLLQNLGLVLGWGILLVIAIFEEDLVNSIQG</sequence>
<comment type="subcellular location">
    <subcellularLocation>
        <location evidence="1">Membrane</location>
        <topology evidence="1">Multi-pass membrane protein</topology>
    </subcellularLocation>
</comment>
<reference evidence="9 10" key="1">
    <citation type="submission" date="2024-02" db="EMBL/GenBank/DDBJ databases">
        <authorList>
            <person name="Daric V."/>
            <person name="Darras S."/>
        </authorList>
    </citation>
    <scope>NUCLEOTIDE SEQUENCE [LARGE SCALE GENOMIC DNA]</scope>
</reference>
<comment type="similarity">
    <text evidence="2">Belongs to the ZIP transporter (TC 2.A.5) family.</text>
</comment>
<evidence type="ECO:0000256" key="2">
    <source>
        <dbReference type="ARBA" id="ARBA00006939"/>
    </source>
</evidence>
<feature type="transmembrane region" description="Helical" evidence="7">
    <location>
        <begin position="404"/>
        <end position="427"/>
    </location>
</feature>